<dbReference type="EMBL" id="BAABKC010000002">
    <property type="protein sequence ID" value="GAA5041710.1"/>
    <property type="molecule type" value="Genomic_DNA"/>
</dbReference>
<evidence type="ECO:0000259" key="2">
    <source>
        <dbReference type="Pfam" id="PF01548"/>
    </source>
</evidence>
<sequence>MQNLAWSCKEGGQRVRRDASRPPPPPLGYYGVIIDGDHETGTELKLRALCARFQAKHRTVSVVVDQPALISTLPLVVTRDTGCPVAYLPGLTVRRIAEYEPRPSAAVT</sequence>
<reference evidence="4" key="1">
    <citation type="journal article" date="2019" name="Int. J. Syst. Evol. Microbiol.">
        <title>The Global Catalogue of Microorganisms (GCM) 10K type strain sequencing project: providing services to taxonomists for standard genome sequencing and annotation.</title>
        <authorList>
            <consortium name="The Broad Institute Genomics Platform"/>
            <consortium name="The Broad Institute Genome Sequencing Center for Infectious Disease"/>
            <person name="Wu L."/>
            <person name="Ma J."/>
        </authorList>
    </citation>
    <scope>NUCLEOTIDE SEQUENCE [LARGE SCALE GENOMIC DNA]</scope>
    <source>
        <strain evidence="4">JCM 18410</strain>
    </source>
</reference>
<evidence type="ECO:0000256" key="1">
    <source>
        <dbReference type="SAM" id="MobiDB-lite"/>
    </source>
</evidence>
<feature type="region of interest" description="Disordered" evidence="1">
    <location>
        <begin position="1"/>
        <end position="23"/>
    </location>
</feature>
<gene>
    <name evidence="3" type="ORF">GCM10023336_02080</name>
</gene>
<dbReference type="Pfam" id="PF01548">
    <property type="entry name" value="DEDD_Tnp_IS110"/>
    <property type="match status" value="1"/>
</dbReference>
<name>A0ABP9JR56_9ACTN</name>
<feature type="compositionally biased region" description="Basic and acidic residues" evidence="1">
    <location>
        <begin position="11"/>
        <end position="20"/>
    </location>
</feature>
<dbReference type="InterPro" id="IPR002525">
    <property type="entry name" value="Transp_IS110-like_N"/>
</dbReference>
<evidence type="ECO:0000313" key="3">
    <source>
        <dbReference type="EMBL" id="GAA5041710.1"/>
    </source>
</evidence>
<feature type="domain" description="Transposase IS110-like N-terminal" evidence="2">
    <location>
        <begin position="42"/>
        <end position="102"/>
    </location>
</feature>
<evidence type="ECO:0000313" key="4">
    <source>
        <dbReference type="Proteomes" id="UP001500124"/>
    </source>
</evidence>
<accession>A0ABP9JR56</accession>
<dbReference type="Proteomes" id="UP001500124">
    <property type="component" value="Unassembled WGS sequence"/>
</dbReference>
<organism evidence="3 4">
    <name type="scientific">Streptomyces similanensis</name>
    <dbReference type="NCBI Taxonomy" id="1274988"/>
    <lineage>
        <taxon>Bacteria</taxon>
        <taxon>Bacillati</taxon>
        <taxon>Actinomycetota</taxon>
        <taxon>Actinomycetes</taxon>
        <taxon>Kitasatosporales</taxon>
        <taxon>Streptomycetaceae</taxon>
        <taxon>Streptomyces</taxon>
    </lineage>
</organism>
<keyword evidence="4" id="KW-1185">Reference proteome</keyword>
<comment type="caution">
    <text evidence="3">The sequence shown here is derived from an EMBL/GenBank/DDBJ whole genome shotgun (WGS) entry which is preliminary data.</text>
</comment>
<proteinExistence type="predicted"/>
<protein>
    <recommendedName>
        <fullName evidence="2">Transposase IS110-like N-terminal domain-containing protein</fullName>
    </recommendedName>
</protein>